<accession>A0ABV6KDV1</accession>
<evidence type="ECO:0000313" key="6">
    <source>
        <dbReference type="Proteomes" id="UP001589838"/>
    </source>
</evidence>
<gene>
    <name evidence="4" type="primary">sspH</name>
    <name evidence="5" type="ORF">ACFFHM_13510</name>
</gene>
<dbReference type="RefSeq" id="WP_335962136.1">
    <property type="nucleotide sequence ID" value="NZ_JAXBLX010000024.1"/>
</dbReference>
<dbReference type="EMBL" id="JBHLUX010000035">
    <property type="protein sequence ID" value="MFC0471480.1"/>
    <property type="molecule type" value="Genomic_DNA"/>
</dbReference>
<comment type="similarity">
    <text evidence="2 4">Belongs to the SspH family.</text>
</comment>
<dbReference type="InterPro" id="IPR012610">
    <property type="entry name" value="SASP_SspH"/>
</dbReference>
<evidence type="ECO:0000256" key="2">
    <source>
        <dbReference type="ARBA" id="ARBA00006573"/>
    </source>
</evidence>
<protein>
    <recommendedName>
        <fullName evidence="4">Small, acid-soluble spore protein H</fullName>
        <shortName evidence="4">SASP H</shortName>
    </recommendedName>
</protein>
<evidence type="ECO:0000313" key="5">
    <source>
        <dbReference type="EMBL" id="MFC0471480.1"/>
    </source>
</evidence>
<keyword evidence="3 4" id="KW-0749">Sporulation</keyword>
<dbReference type="HAMAP" id="MF_00667">
    <property type="entry name" value="SspH"/>
    <property type="match status" value="1"/>
</dbReference>
<dbReference type="Proteomes" id="UP001589838">
    <property type="component" value="Unassembled WGS sequence"/>
</dbReference>
<proteinExistence type="evidence at transcript level"/>
<sequence length="59" mass="6699">MIKQRAQEIATSPVMANVTYQDTPVYIQSVSEEHDIARIFPLSDPQDEKEVNISSLVEH</sequence>
<dbReference type="NCBIfam" id="TIGR02861">
    <property type="entry name" value="SASP_H"/>
    <property type="match status" value="1"/>
</dbReference>
<name>A0ABV6KDV1_9BACI</name>
<reference evidence="5 6" key="1">
    <citation type="submission" date="2024-09" db="EMBL/GenBank/DDBJ databases">
        <authorList>
            <person name="Sun Q."/>
            <person name="Mori K."/>
        </authorList>
    </citation>
    <scope>NUCLEOTIDE SEQUENCE [LARGE SCALE GENOMIC DNA]</scope>
    <source>
        <strain evidence="5 6">NCAIM B.02610</strain>
    </source>
</reference>
<comment type="induction">
    <text evidence="4">Expressed only in the forespore compartment of sporulating cells.</text>
</comment>
<comment type="caution">
    <text evidence="5">The sequence shown here is derived from an EMBL/GenBank/DDBJ whole genome shotgun (WGS) entry which is preliminary data.</text>
</comment>
<organism evidence="5 6">
    <name type="scientific">Halalkalibacter kiskunsagensis</name>
    <dbReference type="NCBI Taxonomy" id="1548599"/>
    <lineage>
        <taxon>Bacteria</taxon>
        <taxon>Bacillati</taxon>
        <taxon>Bacillota</taxon>
        <taxon>Bacilli</taxon>
        <taxon>Bacillales</taxon>
        <taxon>Bacillaceae</taxon>
        <taxon>Halalkalibacter</taxon>
    </lineage>
</organism>
<dbReference type="Pfam" id="PF08141">
    <property type="entry name" value="SspH"/>
    <property type="match status" value="1"/>
</dbReference>
<evidence type="ECO:0000256" key="4">
    <source>
        <dbReference type="HAMAP-Rule" id="MF_00667"/>
    </source>
</evidence>
<evidence type="ECO:0000256" key="1">
    <source>
        <dbReference type="ARBA" id="ARBA00004288"/>
    </source>
</evidence>
<keyword evidence="6" id="KW-1185">Reference proteome</keyword>
<evidence type="ECO:0000256" key="3">
    <source>
        <dbReference type="ARBA" id="ARBA00022969"/>
    </source>
</evidence>
<comment type="subcellular location">
    <subcellularLocation>
        <location evidence="1 4">Spore core</location>
    </subcellularLocation>
</comment>